<sequence>MVYQYRRSPAESDARLTDAFGVGRRYPYTMGLRCLLGHEYANREVEREREERGDEVVVTYRTVETCDRCGERRVVSENKEVRPIRDPREDDVATGLGGGGGGGGGVTTNLGDSPTTDDEAPAGEAEADPGSTPTATASAGDDDGAASDVEPEPDSTPDPAEEDAVILDDGDADGGDGDGGRARGEWPGTDADDPVDDGTTVVSADEGWPDPGGEDEGFDAEPSDGTPTDVSFSGGLTPAESDAATNGQARATTGSGGATGKQFVAAEEVKPVSEESSGRTEFFCPNCGYVRTAGESSMRAGDICPDCHKGYIAERDRTE</sequence>
<dbReference type="EMBL" id="QPHM01000001">
    <property type="protein sequence ID" value="RCU47507.1"/>
    <property type="molecule type" value="Genomic_DNA"/>
</dbReference>
<evidence type="ECO:0000256" key="1">
    <source>
        <dbReference type="SAM" id="MobiDB-lite"/>
    </source>
</evidence>
<feature type="compositionally biased region" description="Acidic residues" evidence="1">
    <location>
        <begin position="140"/>
        <end position="176"/>
    </location>
</feature>
<dbReference type="Proteomes" id="UP000252189">
    <property type="component" value="Unassembled WGS sequence"/>
</dbReference>
<proteinExistence type="predicted"/>
<feature type="compositionally biased region" description="Acidic residues" evidence="1">
    <location>
        <begin position="115"/>
        <end position="127"/>
    </location>
</feature>
<feature type="compositionally biased region" description="Low complexity" evidence="1">
    <location>
        <begin position="128"/>
        <end position="139"/>
    </location>
</feature>
<dbReference type="AlphaFoldDB" id="A0A368NAC7"/>
<reference evidence="2 3" key="1">
    <citation type="submission" date="2018-07" db="EMBL/GenBank/DDBJ databases">
        <title>Genome sequences of Haloplanus salinus JCM 18368T.</title>
        <authorList>
            <person name="Kim Y.B."/>
            <person name="Roh S.W."/>
        </authorList>
    </citation>
    <scope>NUCLEOTIDE SEQUENCE [LARGE SCALE GENOMIC DNA]</scope>
    <source>
        <strain evidence="2 3">JCM 18368</strain>
    </source>
</reference>
<keyword evidence="3" id="KW-1185">Reference proteome</keyword>
<dbReference type="Pfam" id="PF23373">
    <property type="entry name" value="DUF7093"/>
    <property type="match status" value="1"/>
</dbReference>
<organism evidence="2 3">
    <name type="scientific">Haloplanus salinus</name>
    <dbReference type="NCBI Taxonomy" id="1126245"/>
    <lineage>
        <taxon>Archaea</taxon>
        <taxon>Methanobacteriati</taxon>
        <taxon>Methanobacteriota</taxon>
        <taxon>Stenosarchaea group</taxon>
        <taxon>Halobacteria</taxon>
        <taxon>Halobacteriales</taxon>
        <taxon>Haloferacaceae</taxon>
        <taxon>Haloplanus</taxon>
    </lineage>
</organism>
<feature type="compositionally biased region" description="Basic and acidic residues" evidence="1">
    <location>
        <begin position="80"/>
        <end position="91"/>
    </location>
</feature>
<dbReference type="InterPro" id="IPR055519">
    <property type="entry name" value="DUF7093"/>
</dbReference>
<feature type="compositionally biased region" description="Acidic residues" evidence="1">
    <location>
        <begin position="212"/>
        <end position="222"/>
    </location>
</feature>
<feature type="compositionally biased region" description="Gly residues" evidence="1">
    <location>
        <begin position="95"/>
        <end position="106"/>
    </location>
</feature>
<accession>A0A368NAC7</accession>
<comment type="caution">
    <text evidence="2">The sequence shown here is derived from an EMBL/GenBank/DDBJ whole genome shotgun (WGS) entry which is preliminary data.</text>
</comment>
<protein>
    <submittedName>
        <fullName evidence="2">Uncharacterized protein</fullName>
    </submittedName>
</protein>
<evidence type="ECO:0000313" key="2">
    <source>
        <dbReference type="EMBL" id="RCU47507.1"/>
    </source>
</evidence>
<evidence type="ECO:0000313" key="3">
    <source>
        <dbReference type="Proteomes" id="UP000252189"/>
    </source>
</evidence>
<name>A0A368NAC7_9EURY</name>
<gene>
    <name evidence="2" type="ORF">DU504_09480</name>
</gene>
<feature type="region of interest" description="Disordered" evidence="1">
    <location>
        <begin position="80"/>
        <end position="262"/>
    </location>
</feature>